<comment type="subcellular location">
    <subcellularLocation>
        <location evidence="1 9">Nucleus</location>
        <location evidence="1 9">Nuclear pore complex</location>
    </subcellularLocation>
</comment>
<comment type="subunit">
    <text evidence="9">Component of the nuclear pore complex (NPC).</text>
</comment>
<dbReference type="GO" id="GO:0017056">
    <property type="term" value="F:structural constituent of nuclear pore"/>
    <property type="evidence" value="ECO:0007669"/>
    <property type="project" value="TreeGrafter"/>
</dbReference>
<name>D8U711_VOLCA</name>
<dbReference type="Pfam" id="PF07575">
    <property type="entry name" value="Nucleopor_Nup85"/>
    <property type="match status" value="2"/>
</dbReference>
<comment type="similarity">
    <text evidence="2 9">Belongs to the nucleoporin Nup85 family.</text>
</comment>
<keyword evidence="11" id="KW-1185">Reference proteome</keyword>
<keyword evidence="4 9" id="KW-0509">mRNA transport</keyword>
<comment type="function">
    <text evidence="9">Functions as a component of the nuclear pore complex (NPC).</text>
</comment>
<dbReference type="STRING" id="3068.D8U711"/>
<dbReference type="Proteomes" id="UP000001058">
    <property type="component" value="Unassembled WGS sequence"/>
</dbReference>
<dbReference type="PANTHER" id="PTHR13373">
    <property type="entry name" value="FROUNT PROTEIN-RELATED"/>
    <property type="match status" value="1"/>
</dbReference>
<dbReference type="GO" id="GO:0031080">
    <property type="term" value="C:nuclear pore outer ring"/>
    <property type="evidence" value="ECO:0007669"/>
    <property type="project" value="TreeGrafter"/>
</dbReference>
<sequence>MSGGEPTLEVPVSRGSRLHFSWGLGSELRLLDIQNPNTEQGGNAGSATRVCWGQANSNSRAISFGTAEQYAEVQRSRLSGARDDAHLARVASYARTIREQLMGAREEIQSDGGQSHLEVALWHLMEIFFVDAPRHEGNLGEASACGYDFVQWLASHSEVLEVVSERVPLAKRLQDVVSSPSPDTHPGYWGVLRRLAALGRISEAMELLDCHEVRRAVTGGGQRGGGAAAAAALQQPGVRAQVELTDCLFVLLKRLPRLAPSSGCRDPRAHSSLADFAAARAVWLREVQDIAGSEGLFAAAGAASRRTAEGVRSVLAILLGQPTALRAATRDWLELAAAEVVHRQAGGVVAANQLKALLAECQAAVAAARREGEGEGGSGGGGDSSGLLNWLAGLLEALTEMDIAGVVSELTTSGLGLGWLLAHSLELMAAYPAGGGGGGGGGAARAGGGGGGVLTQRLAVSGCDQMEYFRLAWADSLLPNCMSGGWQLVLQYLAWCPQHGAAAVEALMEALPVDSRDVRTLEKALAACRRLGLGGSAAVLCRMAGVDALSRGHLGSGVQWMVRAGDTRRTAAALQLVGVAVEEALLARLGIYQAGALALPGGGELEALLEWLPVVGGEAGGGGGEEAAGGGGGGGGGGRGLTSFLGDVLRLSQAMGALAAARDSGAPPDDPATLGSLAAGHAAFMSMVRRRTPPRRLCLPLLFYAIPLLEASAGGGRLFSTDDVQLLRQWASDCARGAVATSIGTAAGSGGSGGTGGPMGALAAMLRVHDRYARDVQLALVRATARSHVLQYSGGGSGCGGALGGLGGSGGVGAAAAGGGGGGGAALMLPS</sequence>
<evidence type="ECO:0000256" key="7">
    <source>
        <dbReference type="ARBA" id="ARBA00023132"/>
    </source>
</evidence>
<dbReference type="RefSeq" id="XP_002954454.1">
    <property type="nucleotide sequence ID" value="XM_002954408.1"/>
</dbReference>
<evidence type="ECO:0000256" key="8">
    <source>
        <dbReference type="ARBA" id="ARBA00023242"/>
    </source>
</evidence>
<keyword evidence="5 9" id="KW-0653">Protein transport</keyword>
<dbReference type="InParanoid" id="D8U711"/>
<accession>D8U711</accession>
<evidence type="ECO:0000256" key="4">
    <source>
        <dbReference type="ARBA" id="ARBA00022816"/>
    </source>
</evidence>
<protein>
    <recommendedName>
        <fullName evidence="9">Nuclear pore complex protein Nup85</fullName>
    </recommendedName>
</protein>
<dbReference type="KEGG" id="vcn:VOLCADRAFT_95258"/>
<organism evidence="11">
    <name type="scientific">Volvox carteri f. nagariensis</name>
    <dbReference type="NCBI Taxonomy" id="3068"/>
    <lineage>
        <taxon>Eukaryota</taxon>
        <taxon>Viridiplantae</taxon>
        <taxon>Chlorophyta</taxon>
        <taxon>core chlorophytes</taxon>
        <taxon>Chlorophyceae</taxon>
        <taxon>CS clade</taxon>
        <taxon>Chlamydomonadales</taxon>
        <taxon>Volvocaceae</taxon>
        <taxon>Volvox</taxon>
    </lineage>
</organism>
<keyword evidence="6 9" id="KW-0811">Translocation</keyword>
<evidence type="ECO:0000256" key="1">
    <source>
        <dbReference type="ARBA" id="ARBA00004567"/>
    </source>
</evidence>
<keyword evidence="8 9" id="KW-0539">Nucleus</keyword>
<keyword evidence="3 9" id="KW-0813">Transport</keyword>
<dbReference type="GeneID" id="9624455"/>
<reference evidence="10 11" key="1">
    <citation type="journal article" date="2010" name="Science">
        <title>Genomic analysis of organismal complexity in the multicellular green alga Volvox carteri.</title>
        <authorList>
            <person name="Prochnik S.E."/>
            <person name="Umen J."/>
            <person name="Nedelcu A.M."/>
            <person name="Hallmann A."/>
            <person name="Miller S.M."/>
            <person name="Nishii I."/>
            <person name="Ferris P."/>
            <person name="Kuo A."/>
            <person name="Mitros T."/>
            <person name="Fritz-Laylin L.K."/>
            <person name="Hellsten U."/>
            <person name="Chapman J."/>
            <person name="Simakov O."/>
            <person name="Rensing S.A."/>
            <person name="Terry A."/>
            <person name="Pangilinan J."/>
            <person name="Kapitonov V."/>
            <person name="Jurka J."/>
            <person name="Salamov A."/>
            <person name="Shapiro H."/>
            <person name="Schmutz J."/>
            <person name="Grimwood J."/>
            <person name="Lindquist E."/>
            <person name="Lucas S."/>
            <person name="Grigoriev I.V."/>
            <person name="Schmitt R."/>
            <person name="Kirk D."/>
            <person name="Rokhsar D.S."/>
        </authorList>
    </citation>
    <scope>NUCLEOTIDE SEQUENCE [LARGE SCALE GENOMIC DNA]</scope>
    <source>
        <strain evidence="11">f. Nagariensis / Eve</strain>
    </source>
</reference>
<evidence type="ECO:0000256" key="3">
    <source>
        <dbReference type="ARBA" id="ARBA00022448"/>
    </source>
</evidence>
<evidence type="ECO:0000256" key="2">
    <source>
        <dbReference type="ARBA" id="ARBA00005573"/>
    </source>
</evidence>
<evidence type="ECO:0000256" key="9">
    <source>
        <dbReference type="RuleBase" id="RU365073"/>
    </source>
</evidence>
<dbReference type="GO" id="GO:0006406">
    <property type="term" value="P:mRNA export from nucleus"/>
    <property type="evidence" value="ECO:0007669"/>
    <property type="project" value="TreeGrafter"/>
</dbReference>
<keyword evidence="7 9" id="KW-0906">Nuclear pore complex</keyword>
<dbReference type="GO" id="GO:0045893">
    <property type="term" value="P:positive regulation of DNA-templated transcription"/>
    <property type="evidence" value="ECO:0007669"/>
    <property type="project" value="TreeGrafter"/>
</dbReference>
<dbReference type="OrthoDB" id="17644at2759"/>
<evidence type="ECO:0000256" key="5">
    <source>
        <dbReference type="ARBA" id="ARBA00022927"/>
    </source>
</evidence>
<keyword evidence="9" id="KW-0472">Membrane</keyword>
<dbReference type="GO" id="GO:0031965">
    <property type="term" value="C:nuclear membrane"/>
    <property type="evidence" value="ECO:0007669"/>
    <property type="project" value="UniProtKB-UniRule"/>
</dbReference>
<evidence type="ECO:0000256" key="6">
    <source>
        <dbReference type="ARBA" id="ARBA00023010"/>
    </source>
</evidence>
<dbReference type="eggNOG" id="KOG2271">
    <property type="taxonomic scope" value="Eukaryota"/>
</dbReference>
<gene>
    <name evidence="10" type="ORF">VOLCADRAFT_95258</name>
</gene>
<dbReference type="EMBL" id="GL378363">
    <property type="protein sequence ID" value="EFJ44604.1"/>
    <property type="molecule type" value="Genomic_DNA"/>
</dbReference>
<dbReference type="PANTHER" id="PTHR13373:SF21">
    <property type="entry name" value="NUCLEAR PORE COMPLEX PROTEIN NUP85"/>
    <property type="match status" value="1"/>
</dbReference>
<evidence type="ECO:0000313" key="11">
    <source>
        <dbReference type="Proteomes" id="UP000001058"/>
    </source>
</evidence>
<dbReference type="FunCoup" id="D8U711">
    <property type="interactions" value="1563"/>
</dbReference>
<evidence type="ECO:0000313" key="10">
    <source>
        <dbReference type="EMBL" id="EFJ44604.1"/>
    </source>
</evidence>
<dbReference type="AlphaFoldDB" id="D8U711"/>
<dbReference type="GO" id="GO:0006606">
    <property type="term" value="P:protein import into nucleus"/>
    <property type="evidence" value="ECO:0007669"/>
    <property type="project" value="TreeGrafter"/>
</dbReference>
<proteinExistence type="inferred from homology"/>
<dbReference type="InterPro" id="IPR011502">
    <property type="entry name" value="Nucleoporin_Nup85"/>
</dbReference>